<dbReference type="GeneID" id="28738301"/>
<keyword evidence="4" id="KW-1185">Reference proteome</keyword>
<organism evidence="3 4">
    <name type="scientific">Cyphellophora attinorum</name>
    <dbReference type="NCBI Taxonomy" id="1664694"/>
    <lineage>
        <taxon>Eukaryota</taxon>
        <taxon>Fungi</taxon>
        <taxon>Dikarya</taxon>
        <taxon>Ascomycota</taxon>
        <taxon>Pezizomycotina</taxon>
        <taxon>Eurotiomycetes</taxon>
        <taxon>Chaetothyriomycetidae</taxon>
        <taxon>Chaetothyriales</taxon>
        <taxon>Cyphellophoraceae</taxon>
        <taxon>Cyphellophora</taxon>
    </lineage>
</organism>
<dbReference type="GO" id="GO:0003677">
    <property type="term" value="F:DNA binding"/>
    <property type="evidence" value="ECO:0007669"/>
    <property type="project" value="InterPro"/>
</dbReference>
<dbReference type="Proteomes" id="UP000038010">
    <property type="component" value="Unassembled WGS sequence"/>
</dbReference>
<evidence type="ECO:0000259" key="2">
    <source>
        <dbReference type="Pfam" id="PF04082"/>
    </source>
</evidence>
<dbReference type="VEuPathDB" id="FungiDB:AB675_6152"/>
<reference evidence="3 4" key="1">
    <citation type="submission" date="2015-06" db="EMBL/GenBank/DDBJ databases">
        <title>Draft genome of the ant-associated black yeast Phialophora attae CBS 131958.</title>
        <authorList>
            <person name="Moreno L.F."/>
            <person name="Stielow B.J."/>
            <person name="de Hoog S."/>
            <person name="Vicente V.A."/>
            <person name="Weiss V.A."/>
            <person name="de Vries M."/>
            <person name="Cruz L.M."/>
            <person name="Souza E.M."/>
        </authorList>
    </citation>
    <scope>NUCLEOTIDE SEQUENCE [LARGE SCALE GENOMIC DNA]</scope>
    <source>
        <strain evidence="3 4">CBS 131958</strain>
    </source>
</reference>
<dbReference type="GO" id="GO:0008270">
    <property type="term" value="F:zinc ion binding"/>
    <property type="evidence" value="ECO:0007669"/>
    <property type="project" value="InterPro"/>
</dbReference>
<dbReference type="STRING" id="1664694.A0A0N1P108"/>
<accession>A0A0N1P108</accession>
<dbReference type="OrthoDB" id="10018191at2759"/>
<evidence type="ECO:0000256" key="1">
    <source>
        <dbReference type="ARBA" id="ARBA00023242"/>
    </source>
</evidence>
<comment type="caution">
    <text evidence="3">The sequence shown here is derived from an EMBL/GenBank/DDBJ whole genome shotgun (WGS) entry which is preliminary data.</text>
</comment>
<dbReference type="EMBL" id="LFJN01000004">
    <property type="protein sequence ID" value="KPI44040.1"/>
    <property type="molecule type" value="Genomic_DNA"/>
</dbReference>
<proteinExistence type="predicted"/>
<gene>
    <name evidence="3" type="ORF">AB675_6152</name>
</gene>
<name>A0A0N1P108_9EURO</name>
<dbReference type="GO" id="GO:0006351">
    <property type="term" value="P:DNA-templated transcription"/>
    <property type="evidence" value="ECO:0007669"/>
    <property type="project" value="InterPro"/>
</dbReference>
<feature type="domain" description="Xylanolytic transcriptional activator regulatory" evidence="2">
    <location>
        <begin position="164"/>
        <end position="312"/>
    </location>
</feature>
<keyword evidence="1" id="KW-0539">Nucleus</keyword>
<dbReference type="AlphaFoldDB" id="A0A0N1P108"/>
<protein>
    <recommendedName>
        <fullName evidence="2">Xylanolytic transcriptional activator regulatory domain-containing protein</fullName>
    </recommendedName>
</protein>
<dbReference type="Pfam" id="PF04082">
    <property type="entry name" value="Fungal_trans"/>
    <property type="match status" value="1"/>
</dbReference>
<evidence type="ECO:0000313" key="4">
    <source>
        <dbReference type="Proteomes" id="UP000038010"/>
    </source>
</evidence>
<dbReference type="InterPro" id="IPR007219">
    <property type="entry name" value="XnlR_reg_dom"/>
</dbReference>
<evidence type="ECO:0000313" key="3">
    <source>
        <dbReference type="EMBL" id="KPI44040.1"/>
    </source>
</evidence>
<sequence length="566" mass="63432">MIALKASWQVTVDMFSIVLKNSWHSPTIRSPRLTISHPIYTSNDQNLYAITDTGEMYDYWQIPVMNDNFWFDDPDAAWGDGMLDSTSPVSNRLFSTPLQSLTTTMQDYFDRKSRAPSPSLNKVSRMWYSAPPDLTNHNKDIVKIFLSLFRKHIPNTFPLFNAAVRSRKDRAAFTLAMAATGGMFCRVAGSTAVAKSMYNDARRLLLASFSVRDTTTTESSSPQDRLVVVKTFILLELYGLCSGDKRSYEFVEAFHGNLIHALQEYSHACQVFPKDLETEEQNAHLLESLYILDCYHVVIIQHPPSLSWHHIDSFANSAPPGSRTHRLGQCLQELTNGHVPTTPPTDGYSLPSLAALCVYLSPAAYARQNRYGSDEVVIESLSLWKPDFAGSACNNWLRAVGGKGNPSELAIYHLMSIMLHANLAVVQHFAHSPPGSAARDAKKSAIGKEINAWVHSRHYQIAYWHAEQLITTIEGAFMLSRNRPEQLPSSRASVHAEPRRLPYEAPHVPYAVYYATLVVWCRSVLEEKTKSSASGSWASIARGERILSLHDVHIAQLLAHVLNEVK</sequence>
<dbReference type="RefSeq" id="XP_018004003.1">
    <property type="nucleotide sequence ID" value="XM_018146421.1"/>
</dbReference>